<proteinExistence type="predicted"/>
<feature type="compositionally biased region" description="Low complexity" evidence="1">
    <location>
        <begin position="54"/>
        <end position="72"/>
    </location>
</feature>
<dbReference type="AlphaFoldDB" id="A0A067RGU4"/>
<organism evidence="2 3">
    <name type="scientific">Zootermopsis nevadensis</name>
    <name type="common">Dampwood termite</name>
    <dbReference type="NCBI Taxonomy" id="136037"/>
    <lineage>
        <taxon>Eukaryota</taxon>
        <taxon>Metazoa</taxon>
        <taxon>Ecdysozoa</taxon>
        <taxon>Arthropoda</taxon>
        <taxon>Hexapoda</taxon>
        <taxon>Insecta</taxon>
        <taxon>Pterygota</taxon>
        <taxon>Neoptera</taxon>
        <taxon>Polyneoptera</taxon>
        <taxon>Dictyoptera</taxon>
        <taxon>Blattodea</taxon>
        <taxon>Blattoidea</taxon>
        <taxon>Termitoidae</taxon>
        <taxon>Termopsidae</taxon>
        <taxon>Zootermopsis</taxon>
    </lineage>
</organism>
<name>A0A067RGU4_ZOONE</name>
<protein>
    <submittedName>
        <fullName evidence="2">Uncharacterized protein</fullName>
    </submittedName>
</protein>
<dbReference type="InParanoid" id="A0A067RGU4"/>
<feature type="compositionally biased region" description="Polar residues" evidence="1">
    <location>
        <begin position="73"/>
        <end position="90"/>
    </location>
</feature>
<evidence type="ECO:0000313" key="2">
    <source>
        <dbReference type="EMBL" id="KDR23066.1"/>
    </source>
</evidence>
<dbReference type="EMBL" id="KK852475">
    <property type="protein sequence ID" value="KDR23066.1"/>
    <property type="molecule type" value="Genomic_DNA"/>
</dbReference>
<accession>A0A067RGU4</accession>
<sequence length="181" mass="18379">MSLQSAFPSQYALPDPAANFNPQSHTASWAQQSAAVAVAGYAAAGAYSAAGYHHPGTSSAASDPGSGAGPTATTASSSQFPGYSHHQTGPPSAPPGVMPGQHCASHHQASAWTRHHVAQSAAKAVDVPTAWTDNYSLFASGASHYSATNLTPHSPSEAKSGYPYFGQLSGMEAGMVCGRVH</sequence>
<reference evidence="2 3" key="1">
    <citation type="journal article" date="2014" name="Nat. Commun.">
        <title>Molecular traces of alternative social organization in a termite genome.</title>
        <authorList>
            <person name="Terrapon N."/>
            <person name="Li C."/>
            <person name="Robertson H.M."/>
            <person name="Ji L."/>
            <person name="Meng X."/>
            <person name="Booth W."/>
            <person name="Chen Z."/>
            <person name="Childers C.P."/>
            <person name="Glastad K.M."/>
            <person name="Gokhale K."/>
            <person name="Gowin J."/>
            <person name="Gronenberg W."/>
            <person name="Hermansen R.A."/>
            <person name="Hu H."/>
            <person name="Hunt B.G."/>
            <person name="Huylmans A.K."/>
            <person name="Khalil S.M."/>
            <person name="Mitchell R.D."/>
            <person name="Munoz-Torres M.C."/>
            <person name="Mustard J.A."/>
            <person name="Pan H."/>
            <person name="Reese J.T."/>
            <person name="Scharf M.E."/>
            <person name="Sun F."/>
            <person name="Vogel H."/>
            <person name="Xiao J."/>
            <person name="Yang W."/>
            <person name="Yang Z."/>
            <person name="Yang Z."/>
            <person name="Zhou J."/>
            <person name="Zhu J."/>
            <person name="Brent C.S."/>
            <person name="Elsik C.G."/>
            <person name="Goodisman M.A."/>
            <person name="Liberles D.A."/>
            <person name="Roe R.M."/>
            <person name="Vargo E.L."/>
            <person name="Vilcinskas A."/>
            <person name="Wang J."/>
            <person name="Bornberg-Bauer E."/>
            <person name="Korb J."/>
            <person name="Zhang G."/>
            <person name="Liebig J."/>
        </authorList>
    </citation>
    <scope>NUCLEOTIDE SEQUENCE [LARGE SCALE GENOMIC DNA]</scope>
    <source>
        <tissue evidence="2">Whole organism</tissue>
    </source>
</reference>
<keyword evidence="3" id="KW-1185">Reference proteome</keyword>
<evidence type="ECO:0000256" key="1">
    <source>
        <dbReference type="SAM" id="MobiDB-lite"/>
    </source>
</evidence>
<gene>
    <name evidence="2" type="ORF">L798_10930</name>
</gene>
<dbReference type="eggNOG" id="ENOG502SZIK">
    <property type="taxonomic scope" value="Eukaryota"/>
</dbReference>
<evidence type="ECO:0000313" key="3">
    <source>
        <dbReference type="Proteomes" id="UP000027135"/>
    </source>
</evidence>
<dbReference type="Proteomes" id="UP000027135">
    <property type="component" value="Unassembled WGS sequence"/>
</dbReference>
<feature type="region of interest" description="Disordered" evidence="1">
    <location>
        <begin position="54"/>
        <end position="111"/>
    </location>
</feature>